<sequence length="114" mass="12500">MTDRLSTDIVHEVISYEPMTRKRGSSVASAKHILAVRPSVHPSIPGTTAIADSLRCKMQWRVELGRAKLGDSASVTLRGNYTTKRGNHDRGLPPPYIHSHQKGHAVIKPAKSPN</sequence>
<evidence type="ECO:0000256" key="1">
    <source>
        <dbReference type="SAM" id="MobiDB-lite"/>
    </source>
</evidence>
<dbReference type="HOGENOM" id="CLU_2125085_0_0_1"/>
<reference evidence="2" key="2">
    <citation type="submission" date="2018-04" db="EMBL/GenBank/DDBJ databases">
        <title>OnivRS2 (Oryza nivara Reference Sequence Version 2).</title>
        <authorList>
            <person name="Zhang J."/>
            <person name="Kudrna D."/>
            <person name="Lee S."/>
            <person name="Talag J."/>
            <person name="Rajasekar S."/>
            <person name="Welchert J."/>
            <person name="Hsing Y.-I."/>
            <person name="Wing R.A."/>
        </authorList>
    </citation>
    <scope>NUCLEOTIDE SEQUENCE [LARGE SCALE GENOMIC DNA]</scope>
    <source>
        <strain evidence="2">SL10</strain>
    </source>
</reference>
<reference evidence="2" key="1">
    <citation type="submission" date="2015-04" db="UniProtKB">
        <authorList>
            <consortium name="EnsemblPlants"/>
        </authorList>
    </citation>
    <scope>IDENTIFICATION</scope>
    <source>
        <strain evidence="2">SL10</strain>
    </source>
</reference>
<dbReference type="AlphaFoldDB" id="A0A0E0GVC6"/>
<name>A0A0E0GVC6_ORYNI</name>
<accession>A0A0E0GVC6</accession>
<evidence type="ECO:0000313" key="3">
    <source>
        <dbReference type="Proteomes" id="UP000006591"/>
    </source>
</evidence>
<dbReference type="Proteomes" id="UP000006591">
    <property type="component" value="Chromosome 3"/>
</dbReference>
<protein>
    <submittedName>
        <fullName evidence="2">Uncharacterized protein</fullName>
    </submittedName>
</protein>
<organism evidence="2">
    <name type="scientific">Oryza nivara</name>
    <name type="common">Indian wild rice</name>
    <name type="synonym">Oryza sativa f. spontanea</name>
    <dbReference type="NCBI Taxonomy" id="4536"/>
    <lineage>
        <taxon>Eukaryota</taxon>
        <taxon>Viridiplantae</taxon>
        <taxon>Streptophyta</taxon>
        <taxon>Embryophyta</taxon>
        <taxon>Tracheophyta</taxon>
        <taxon>Spermatophyta</taxon>
        <taxon>Magnoliopsida</taxon>
        <taxon>Liliopsida</taxon>
        <taxon>Poales</taxon>
        <taxon>Poaceae</taxon>
        <taxon>BOP clade</taxon>
        <taxon>Oryzoideae</taxon>
        <taxon>Oryzeae</taxon>
        <taxon>Oryzinae</taxon>
        <taxon>Oryza</taxon>
    </lineage>
</organism>
<dbReference type="EnsemblPlants" id="ONIVA03G39790.1">
    <property type="protein sequence ID" value="ONIVA03G39790.1"/>
    <property type="gene ID" value="ONIVA03G39790"/>
</dbReference>
<dbReference type="Gramene" id="ONIVA03G39790.1">
    <property type="protein sequence ID" value="ONIVA03G39790.1"/>
    <property type="gene ID" value="ONIVA03G39790"/>
</dbReference>
<proteinExistence type="predicted"/>
<keyword evidence="3" id="KW-1185">Reference proteome</keyword>
<feature type="region of interest" description="Disordered" evidence="1">
    <location>
        <begin position="79"/>
        <end position="114"/>
    </location>
</feature>
<evidence type="ECO:0000313" key="2">
    <source>
        <dbReference type="EnsemblPlants" id="ONIVA03G39790.1"/>
    </source>
</evidence>